<evidence type="ECO:0000313" key="2">
    <source>
        <dbReference type="Proteomes" id="UP000664169"/>
    </source>
</evidence>
<comment type="caution">
    <text evidence="1">The sequence shown here is derived from an EMBL/GenBank/DDBJ whole genome shotgun (WGS) entry which is preliminary data.</text>
</comment>
<proteinExistence type="predicted"/>
<protein>
    <submittedName>
        <fullName evidence="1">Uncharacterized protein</fullName>
    </submittedName>
</protein>
<keyword evidence="2" id="KW-1185">Reference proteome</keyword>
<organism evidence="1 2">
    <name type="scientific">Gomphillus americanus</name>
    <dbReference type="NCBI Taxonomy" id="1940652"/>
    <lineage>
        <taxon>Eukaryota</taxon>
        <taxon>Fungi</taxon>
        <taxon>Dikarya</taxon>
        <taxon>Ascomycota</taxon>
        <taxon>Pezizomycotina</taxon>
        <taxon>Lecanoromycetes</taxon>
        <taxon>OSLEUM clade</taxon>
        <taxon>Ostropomycetidae</taxon>
        <taxon>Ostropales</taxon>
        <taxon>Graphidaceae</taxon>
        <taxon>Gomphilloideae</taxon>
        <taxon>Gomphillus</taxon>
    </lineage>
</organism>
<dbReference type="EMBL" id="CAJPDQ010000014">
    <property type="protein sequence ID" value="CAF9919366.1"/>
    <property type="molecule type" value="Genomic_DNA"/>
</dbReference>
<evidence type="ECO:0000313" key="1">
    <source>
        <dbReference type="EMBL" id="CAF9919366.1"/>
    </source>
</evidence>
<accession>A0A8H3F744</accession>
<dbReference type="AlphaFoldDB" id="A0A8H3F744"/>
<reference evidence="1" key="1">
    <citation type="submission" date="2021-03" db="EMBL/GenBank/DDBJ databases">
        <authorList>
            <person name="Tagirdzhanova G."/>
        </authorList>
    </citation>
    <scope>NUCLEOTIDE SEQUENCE</scope>
</reference>
<dbReference type="Proteomes" id="UP000664169">
    <property type="component" value="Unassembled WGS sequence"/>
</dbReference>
<name>A0A8H3F744_9LECA</name>
<sequence>MPHGFQAPPPSSTINLQFDQSNSMAYKPPKVELLEAIDITASYYASPVPGGEGTLRLSGKFKFRNPVDYPRFERKRIAGGLLYEVRGLVYNPAFKEYTKPIPDHDTAISLPNRVFPSNSVTVKTSTGDVSVEIQFANGYASPLPESDASTVFEDLQADGVQSGQPLDTDKKDPMQSVRLHASDLTATYYKSDGTLQLTGNWWSIPSVIDAEFHPMKDFVGGIGYEVRGVLVAPTSESEVKQHHGVVATLNIKIELPNPVLPANTVVFFTKNGEKIVDIKFVDGPVPPTL</sequence>
<gene>
    <name evidence="1" type="ORF">GOMPHAMPRED_001763</name>
</gene>